<comment type="caution">
    <text evidence="2">The sequence shown here is derived from an EMBL/GenBank/DDBJ whole genome shotgun (WGS) entry which is preliminary data.</text>
</comment>
<proteinExistence type="predicted"/>
<gene>
    <name evidence="2" type="ORF">PCASD_23503</name>
</gene>
<evidence type="ECO:0000256" key="1">
    <source>
        <dbReference type="SAM" id="MobiDB-lite"/>
    </source>
</evidence>
<protein>
    <submittedName>
        <fullName evidence="2">Uncharacterized protein</fullName>
    </submittedName>
</protein>
<dbReference type="Proteomes" id="UP000235392">
    <property type="component" value="Unassembled WGS sequence"/>
</dbReference>
<reference evidence="2 3" key="1">
    <citation type="submission" date="2017-11" db="EMBL/GenBank/DDBJ databases">
        <title>De novo assembly and phasing of dikaryotic genomes from two isolates of Puccinia coronata f. sp. avenae, the causal agent of oat crown rust.</title>
        <authorList>
            <person name="Miller M.E."/>
            <person name="Zhang Y."/>
            <person name="Omidvar V."/>
            <person name="Sperschneider J."/>
            <person name="Schwessinger B."/>
            <person name="Raley C."/>
            <person name="Palmer J.M."/>
            <person name="Garnica D."/>
            <person name="Upadhyaya N."/>
            <person name="Rathjen J."/>
            <person name="Taylor J.M."/>
            <person name="Park R.F."/>
            <person name="Dodds P.N."/>
            <person name="Hirsch C.D."/>
            <person name="Kianian S.F."/>
            <person name="Figueroa M."/>
        </authorList>
    </citation>
    <scope>NUCLEOTIDE SEQUENCE [LARGE SCALE GENOMIC DNA]</scope>
    <source>
        <strain evidence="2">12SD80</strain>
    </source>
</reference>
<feature type="region of interest" description="Disordered" evidence="1">
    <location>
        <begin position="87"/>
        <end position="154"/>
    </location>
</feature>
<sequence>MQPSEANSVLANRGNPLADLKSVRDHRFKSVEVSTEGNHLLGRHPSDVASGARHRGIIHRLENHRFNFESVIFQPMEMLNRFHRLTSTDVNFPSDDPERRAATTQGRGGKRQTRKEPASPHSMTLFNRKSNQTLDPNNNTTAKDKQKWLRRPAS</sequence>
<evidence type="ECO:0000313" key="3">
    <source>
        <dbReference type="Proteomes" id="UP000235392"/>
    </source>
</evidence>
<feature type="compositionally biased region" description="Polar residues" evidence="1">
    <location>
        <begin position="121"/>
        <end position="141"/>
    </location>
</feature>
<name>A0A2N5TK28_9BASI</name>
<dbReference type="AlphaFoldDB" id="A0A2N5TK28"/>
<organism evidence="2 3">
    <name type="scientific">Puccinia coronata f. sp. avenae</name>
    <dbReference type="NCBI Taxonomy" id="200324"/>
    <lineage>
        <taxon>Eukaryota</taxon>
        <taxon>Fungi</taxon>
        <taxon>Dikarya</taxon>
        <taxon>Basidiomycota</taxon>
        <taxon>Pucciniomycotina</taxon>
        <taxon>Pucciniomycetes</taxon>
        <taxon>Pucciniales</taxon>
        <taxon>Pucciniaceae</taxon>
        <taxon>Puccinia</taxon>
    </lineage>
</organism>
<dbReference type="EMBL" id="PGCI01000501">
    <property type="protein sequence ID" value="PLW25872.1"/>
    <property type="molecule type" value="Genomic_DNA"/>
</dbReference>
<accession>A0A2N5TK28</accession>
<evidence type="ECO:0000313" key="2">
    <source>
        <dbReference type="EMBL" id="PLW25872.1"/>
    </source>
</evidence>